<reference evidence="2" key="1">
    <citation type="journal article" date="2019" name="Int. J. Syst. Evol. Microbiol.">
        <title>The Global Catalogue of Microorganisms (GCM) 10K type strain sequencing project: providing services to taxonomists for standard genome sequencing and annotation.</title>
        <authorList>
            <consortium name="The Broad Institute Genomics Platform"/>
            <consortium name="The Broad Institute Genome Sequencing Center for Infectious Disease"/>
            <person name="Wu L."/>
            <person name="Ma J."/>
        </authorList>
    </citation>
    <scope>NUCLEOTIDE SEQUENCE [LARGE SCALE GENOMIC DNA]</scope>
    <source>
        <strain evidence="2">JCM 17917</strain>
    </source>
</reference>
<gene>
    <name evidence="1" type="ORF">GCM10023183_18960</name>
</gene>
<dbReference type="EMBL" id="BAABGX010000002">
    <property type="protein sequence ID" value="GAA4305095.1"/>
    <property type="molecule type" value="Genomic_DNA"/>
</dbReference>
<proteinExistence type="predicted"/>
<dbReference type="Proteomes" id="UP001501844">
    <property type="component" value="Unassembled WGS sequence"/>
</dbReference>
<protein>
    <submittedName>
        <fullName evidence="1">Uncharacterized protein</fullName>
    </submittedName>
</protein>
<comment type="caution">
    <text evidence="1">The sequence shown here is derived from an EMBL/GenBank/DDBJ whole genome shotgun (WGS) entry which is preliminary data.</text>
</comment>
<evidence type="ECO:0000313" key="1">
    <source>
        <dbReference type="EMBL" id="GAA4305095.1"/>
    </source>
</evidence>
<sequence>MILGSSAEKGGTARNVAEAKKSSNVIKLQQPTLHKIWAFKEIKPVKNGVSTMFNVPKITMMDFRERDSLKYEINDSIQAIHYEVENNRIKFRQEGILIPVSYRIEKLTKKTLELILVIDYAKGDDKKQGDLVKLIFNQMEK</sequence>
<evidence type="ECO:0000313" key="2">
    <source>
        <dbReference type="Proteomes" id="UP001501844"/>
    </source>
</evidence>
<keyword evidence="2" id="KW-1185">Reference proteome</keyword>
<organism evidence="1 2">
    <name type="scientific">Nibribacter koreensis</name>
    <dbReference type="NCBI Taxonomy" id="1084519"/>
    <lineage>
        <taxon>Bacteria</taxon>
        <taxon>Pseudomonadati</taxon>
        <taxon>Bacteroidota</taxon>
        <taxon>Cytophagia</taxon>
        <taxon>Cytophagales</taxon>
        <taxon>Hymenobacteraceae</taxon>
        <taxon>Nibribacter</taxon>
    </lineage>
</organism>
<name>A0ABP8FJ88_9BACT</name>
<accession>A0ABP8FJ88</accession>